<keyword evidence="5" id="KW-0175">Coiled coil</keyword>
<dbReference type="EMBL" id="CP012526">
    <property type="protein sequence ID" value="ALC46112.1"/>
    <property type="molecule type" value="Genomic_DNA"/>
</dbReference>
<keyword evidence="4" id="KW-0862">Zinc</keyword>
<evidence type="ECO:0000256" key="4">
    <source>
        <dbReference type="ARBA" id="ARBA00022833"/>
    </source>
</evidence>
<dbReference type="GO" id="GO:0008270">
    <property type="term" value="F:zinc ion binding"/>
    <property type="evidence" value="ECO:0007669"/>
    <property type="project" value="UniProtKB-KW"/>
</dbReference>
<name>A0A0M4F3E5_DROBS</name>
<feature type="compositionally biased region" description="Polar residues" evidence="7">
    <location>
        <begin position="198"/>
        <end position="209"/>
    </location>
</feature>
<feature type="region of interest" description="Disordered" evidence="7">
    <location>
        <begin position="1"/>
        <end position="30"/>
    </location>
</feature>
<dbReference type="PANTHER" id="PTHR14649:SF1">
    <property type="entry name" value="ZINC FINGER C2HC DOMAIN-CONTAINING PROTEIN 1C"/>
    <property type="match status" value="1"/>
</dbReference>
<feature type="compositionally biased region" description="Polar residues" evidence="7">
    <location>
        <begin position="104"/>
        <end position="114"/>
    </location>
</feature>
<sequence length="568" mass="62951">MPKHSRSDSCLCLKPDEPSTANKSRDCLPSMPTNRSNYFNTPAAAAAAATATRATRATNNRVGYVQAGRLTRGYMCWRHMRFQHMREDDQHEQQLQRKSGIPTLVTNSASQRSIGNGKVRQMFDGRRRGVGIDRSHPLQPIVETRAQATHVMNKAYSTMNLRDKSLASDNNNNNSSCKYNARTTTNPLKPVVTRKTPPITNRTETNSQRPVAKAAPMRTKTMMTLKTTASSTTTETATRNTAAVARTTAAATTRATPSRTPTPTTSRGVTPPRTPTSPTSATRTTPFWNSSPKVSTSPTPPPKISTRRTTPPRTATSKAPTPPPRTPTAKTPTTPVTARLAGGRAAVVQPTTKTRQANQIVSPVSKIQMICQSEVQPAENFFFRKLLQSIMQPPAGTSSCRHCGRHFTTDRLAKHEEVCVRIMKTKRRIFDASKQRTKGTEQEKFNKNTTQQARQKPALSRVQSVYSSAAQQQGLSTGVKKSNWRKQHEEFIEAIRSAKQVQAHLKRGGKLSDLPPPPPSENPDYIQCQYCGRRFNPQAAERHIPRCATMIHNKPRRSGAQGPQKKRY</sequence>
<feature type="domain" description="C2HC/C3H-type" evidence="8">
    <location>
        <begin position="524"/>
        <end position="553"/>
    </location>
</feature>
<dbReference type="OMA" id="APMRFQQ"/>
<dbReference type="Pfam" id="PF13913">
    <property type="entry name" value="zf-C2HC_2"/>
    <property type="match status" value="2"/>
</dbReference>
<dbReference type="InterPro" id="IPR049899">
    <property type="entry name" value="Znf_C2HC_C3H"/>
</dbReference>
<evidence type="ECO:0000313" key="10">
    <source>
        <dbReference type="Proteomes" id="UP000494163"/>
    </source>
</evidence>
<feature type="compositionally biased region" description="Low complexity" evidence="7">
    <location>
        <begin position="227"/>
        <end position="297"/>
    </location>
</feature>
<evidence type="ECO:0000256" key="2">
    <source>
        <dbReference type="ARBA" id="ARBA00022723"/>
    </source>
</evidence>
<feature type="compositionally biased region" description="Basic and acidic residues" evidence="7">
    <location>
        <begin position="431"/>
        <end position="446"/>
    </location>
</feature>
<dbReference type="PROSITE" id="PS52027">
    <property type="entry name" value="ZF_C2HC_C3H"/>
    <property type="match status" value="2"/>
</dbReference>
<organism evidence="9 10">
    <name type="scientific">Drosophila busckii</name>
    <name type="common">Fruit fly</name>
    <dbReference type="NCBI Taxonomy" id="30019"/>
    <lineage>
        <taxon>Eukaryota</taxon>
        <taxon>Metazoa</taxon>
        <taxon>Ecdysozoa</taxon>
        <taxon>Arthropoda</taxon>
        <taxon>Hexapoda</taxon>
        <taxon>Insecta</taxon>
        <taxon>Pterygota</taxon>
        <taxon>Neoptera</taxon>
        <taxon>Endopterygota</taxon>
        <taxon>Diptera</taxon>
        <taxon>Brachycera</taxon>
        <taxon>Muscomorpha</taxon>
        <taxon>Ephydroidea</taxon>
        <taxon>Drosophilidae</taxon>
        <taxon>Drosophila</taxon>
    </lineage>
</organism>
<feature type="compositionally biased region" description="Low complexity" evidence="7">
    <location>
        <begin position="307"/>
        <end position="319"/>
    </location>
</feature>
<dbReference type="InterPro" id="IPR026104">
    <property type="entry name" value="ZNF_C2HC_dom_1C"/>
</dbReference>
<evidence type="ECO:0000313" key="9">
    <source>
        <dbReference type="EMBL" id="ALC46112.1"/>
    </source>
</evidence>
<evidence type="ECO:0000256" key="5">
    <source>
        <dbReference type="ARBA" id="ARBA00023054"/>
    </source>
</evidence>
<dbReference type="Gene3D" id="3.30.160.60">
    <property type="entry name" value="Classic Zinc Finger"/>
    <property type="match status" value="2"/>
</dbReference>
<accession>A0A0M4F3E5</accession>
<dbReference type="Proteomes" id="UP000494163">
    <property type="component" value="Chromosome 3R"/>
</dbReference>
<evidence type="ECO:0000256" key="7">
    <source>
        <dbReference type="SAM" id="MobiDB-lite"/>
    </source>
</evidence>
<dbReference type="AlphaFoldDB" id="A0A0M4F3E5"/>
<dbReference type="PANTHER" id="PTHR14649">
    <property type="entry name" value="ZINC FINGER C2HC DOMAIN-CONTAINING PROTEIN 1C"/>
    <property type="match status" value="1"/>
</dbReference>
<feature type="region of interest" description="Disordered" evidence="7">
    <location>
        <begin position="164"/>
        <end position="335"/>
    </location>
</feature>
<dbReference type="OrthoDB" id="10255185at2759"/>
<feature type="region of interest" description="Disordered" evidence="7">
    <location>
        <begin position="88"/>
        <end position="114"/>
    </location>
</feature>
<feature type="region of interest" description="Disordered" evidence="7">
    <location>
        <begin position="431"/>
        <end position="461"/>
    </location>
</feature>
<proteinExistence type="inferred from homology"/>
<evidence type="ECO:0000256" key="6">
    <source>
        <dbReference type="PROSITE-ProRule" id="PRU01371"/>
    </source>
</evidence>
<feature type="domain" description="C2HC/C3H-type" evidence="8">
    <location>
        <begin position="396"/>
        <end position="425"/>
    </location>
</feature>
<keyword evidence="3 6" id="KW-0863">Zinc-finger</keyword>
<reference evidence="9 10" key="1">
    <citation type="submission" date="2015-08" db="EMBL/GenBank/DDBJ databases">
        <title>Ancestral chromatin configuration constrains chromatin evolution on differentiating sex chromosomes in Drosophila.</title>
        <authorList>
            <person name="Zhou Q."/>
            <person name="Bachtrog D."/>
        </authorList>
    </citation>
    <scope>NUCLEOTIDE SEQUENCE [LARGE SCALE GENOMIC DNA]</scope>
    <source>
        <tissue evidence="9">Whole larvae</tissue>
    </source>
</reference>
<keyword evidence="2" id="KW-0479">Metal-binding</keyword>
<feature type="compositionally biased region" description="Polar residues" evidence="7">
    <location>
        <begin position="177"/>
        <end position="187"/>
    </location>
</feature>
<gene>
    <name evidence="9" type="ORF">Dbus_chr3Rg862</name>
</gene>
<evidence type="ECO:0000256" key="3">
    <source>
        <dbReference type="ARBA" id="ARBA00022771"/>
    </source>
</evidence>
<evidence type="ECO:0000259" key="8">
    <source>
        <dbReference type="PROSITE" id="PS52027"/>
    </source>
</evidence>
<keyword evidence="10" id="KW-1185">Reference proteome</keyword>
<protein>
    <submittedName>
        <fullName evidence="9">CG42675</fullName>
    </submittedName>
</protein>
<comment type="similarity">
    <text evidence="1">Belongs to the ZC2HC1 family.</text>
</comment>
<evidence type="ECO:0000256" key="1">
    <source>
        <dbReference type="ARBA" id="ARBA00010843"/>
    </source>
</evidence>